<evidence type="ECO:0000256" key="7">
    <source>
        <dbReference type="ARBA" id="ARBA00022692"/>
    </source>
</evidence>
<evidence type="ECO:0000256" key="5">
    <source>
        <dbReference type="ARBA" id="ARBA00022553"/>
    </source>
</evidence>
<organism evidence="18 19">
    <name type="scientific">Hydrogenophaga pseudoflava</name>
    <name type="common">Pseudomonas carboxydoflava</name>
    <dbReference type="NCBI Taxonomy" id="47421"/>
    <lineage>
        <taxon>Bacteria</taxon>
        <taxon>Pseudomonadati</taxon>
        <taxon>Pseudomonadota</taxon>
        <taxon>Betaproteobacteria</taxon>
        <taxon>Burkholderiales</taxon>
        <taxon>Comamonadaceae</taxon>
        <taxon>Hydrogenophaga</taxon>
    </lineage>
</organism>
<dbReference type="PRINTS" id="PR00344">
    <property type="entry name" value="BCTRLSENSOR"/>
</dbReference>
<dbReference type="InterPro" id="IPR036890">
    <property type="entry name" value="HATPase_C_sf"/>
</dbReference>
<accession>A0A4P6WV47</accession>
<dbReference type="Proteomes" id="UP000293912">
    <property type="component" value="Chromosome"/>
</dbReference>
<keyword evidence="11 15" id="KW-1133">Transmembrane helix</keyword>
<dbReference type="PROSITE" id="PS50109">
    <property type="entry name" value="HIS_KIN"/>
    <property type="match status" value="1"/>
</dbReference>
<evidence type="ECO:0000256" key="4">
    <source>
        <dbReference type="ARBA" id="ARBA00022475"/>
    </source>
</evidence>
<evidence type="ECO:0000313" key="19">
    <source>
        <dbReference type="Proteomes" id="UP000293912"/>
    </source>
</evidence>
<dbReference type="SUPFAM" id="SSF158472">
    <property type="entry name" value="HAMP domain-like"/>
    <property type="match status" value="1"/>
</dbReference>
<protein>
    <recommendedName>
        <fullName evidence="3">histidine kinase</fullName>
        <ecNumber evidence="3">2.7.13.3</ecNumber>
    </recommendedName>
</protein>
<dbReference type="InterPro" id="IPR005467">
    <property type="entry name" value="His_kinase_dom"/>
</dbReference>
<dbReference type="InterPro" id="IPR004358">
    <property type="entry name" value="Sig_transdc_His_kin-like_C"/>
</dbReference>
<dbReference type="PANTHER" id="PTHR43065:SF10">
    <property type="entry name" value="PEROXIDE STRESS-ACTIVATED HISTIDINE KINASE MAK3"/>
    <property type="match status" value="1"/>
</dbReference>
<feature type="transmembrane region" description="Helical" evidence="15">
    <location>
        <begin position="320"/>
        <end position="341"/>
    </location>
</feature>
<keyword evidence="6 18" id="KW-0808">Transferase</keyword>
<proteinExistence type="predicted"/>
<dbReference type="SMART" id="SM00304">
    <property type="entry name" value="HAMP"/>
    <property type="match status" value="1"/>
</dbReference>
<dbReference type="InterPro" id="IPR003594">
    <property type="entry name" value="HATPase_dom"/>
</dbReference>
<evidence type="ECO:0000256" key="8">
    <source>
        <dbReference type="ARBA" id="ARBA00022741"/>
    </source>
</evidence>
<dbReference type="SUPFAM" id="SSF55874">
    <property type="entry name" value="ATPase domain of HSP90 chaperone/DNA topoisomerase II/histidine kinase"/>
    <property type="match status" value="1"/>
</dbReference>
<evidence type="ECO:0000313" key="18">
    <source>
        <dbReference type="EMBL" id="QBM27377.1"/>
    </source>
</evidence>
<evidence type="ECO:0000256" key="10">
    <source>
        <dbReference type="ARBA" id="ARBA00022840"/>
    </source>
</evidence>
<keyword evidence="14" id="KW-0175">Coiled coil</keyword>
<dbReference type="Pfam" id="PF17202">
    <property type="entry name" value="sCache_3_3"/>
    <property type="match status" value="1"/>
</dbReference>
<dbReference type="EC" id="2.7.13.3" evidence="3"/>
<dbReference type="PANTHER" id="PTHR43065">
    <property type="entry name" value="SENSOR HISTIDINE KINASE"/>
    <property type="match status" value="1"/>
</dbReference>
<sequence>MKLPTPRWLATSVRNKLLAMALLPLLVVFPLLVLAIAVWSSVTYDRLLITKVRSDLAVARGYFDQTLAEVGSGTRGVARSQRLLQAMAGGDLAARLAADRLELGLDFLLLMRQDDPSATLPAGVASLLQTAATTPARSAQIVRLSRDELAALAPRLLPRLHIPLVSTRNAAPDARATEDRALVLLALQPVRDEAGQPQALLVGGLLLNQNLDFIDHINRIVYPEGALPFGSEGTATLFLDDVRITTNVRLFQDQRAIGTRVSQTVRDRVLGQGETWLDRAFVVNDWYVSAYEPLLDAAGQRVGMLYVGFLESPFRWVRHAMLAVMGLIFLAVMAVSAWFSVRWARSIFKPVEQMNRTMQRVEDGESAARVGALPARDELGALASHLDQLLDVIDENTTALRRWGEELDQKVAERTRELEESNASLRLAQQQLVKSEKLAAIGQLTASIAHEINNPIAVMQGNLDLIRDTLGPQARPVTAEFKLLDEQVERMRLIVTQLLQYARPTEYAGYVETLDLNRTVHDCLVLVAHLLAQTRIEVVRDLQATQRVGLNRQELQQVIINLLINAIQAMPQGGTLRLLTRDWADEHGACGALLQVQDSGPGLAQGVAERLFRPFFTTKNDGNGLGLWISLGLVERYGGGIGAGNREDGHSGAVFSVRLLTEPQAPAAVNTRDGRPGG</sequence>
<gene>
    <name evidence="18" type="primary">dctB2</name>
    <name evidence="18" type="ORF">HPF_06765</name>
</gene>
<keyword evidence="4" id="KW-1003">Cell membrane</keyword>
<dbReference type="SUPFAM" id="SSF47384">
    <property type="entry name" value="Homodimeric domain of signal transducing histidine kinase"/>
    <property type="match status" value="1"/>
</dbReference>
<dbReference type="RefSeq" id="WP_133156129.1">
    <property type="nucleotide sequence ID" value="NZ_CP037867.1"/>
</dbReference>
<dbReference type="InterPro" id="IPR033463">
    <property type="entry name" value="sCache_3"/>
</dbReference>
<evidence type="ECO:0000256" key="3">
    <source>
        <dbReference type="ARBA" id="ARBA00012438"/>
    </source>
</evidence>
<name>A0A4P6WV47_HYDPS</name>
<dbReference type="SMART" id="SM00388">
    <property type="entry name" value="HisKA"/>
    <property type="match status" value="1"/>
</dbReference>
<keyword evidence="9" id="KW-0418">Kinase</keyword>
<evidence type="ECO:0000256" key="2">
    <source>
        <dbReference type="ARBA" id="ARBA00004651"/>
    </source>
</evidence>
<evidence type="ECO:0000256" key="6">
    <source>
        <dbReference type="ARBA" id="ARBA00022679"/>
    </source>
</evidence>
<comment type="catalytic activity">
    <reaction evidence="1">
        <text>ATP + protein L-histidine = ADP + protein N-phospho-L-histidine.</text>
        <dbReference type="EC" id="2.7.13.3"/>
    </reaction>
</comment>
<dbReference type="InterPro" id="IPR029151">
    <property type="entry name" value="Sensor-like_sf"/>
</dbReference>
<dbReference type="InterPro" id="IPR036097">
    <property type="entry name" value="HisK_dim/P_sf"/>
</dbReference>
<evidence type="ECO:0000256" key="9">
    <source>
        <dbReference type="ARBA" id="ARBA00022777"/>
    </source>
</evidence>
<keyword evidence="19" id="KW-1185">Reference proteome</keyword>
<dbReference type="InterPro" id="IPR003660">
    <property type="entry name" value="HAMP_dom"/>
</dbReference>
<dbReference type="SMART" id="SM00387">
    <property type="entry name" value="HATPase_c"/>
    <property type="match status" value="1"/>
</dbReference>
<evidence type="ECO:0000256" key="13">
    <source>
        <dbReference type="ARBA" id="ARBA00023136"/>
    </source>
</evidence>
<dbReference type="CDD" id="cd00082">
    <property type="entry name" value="HisKA"/>
    <property type="match status" value="1"/>
</dbReference>
<dbReference type="Gene3D" id="1.10.287.130">
    <property type="match status" value="1"/>
</dbReference>
<evidence type="ECO:0000256" key="11">
    <source>
        <dbReference type="ARBA" id="ARBA00022989"/>
    </source>
</evidence>
<evidence type="ECO:0000256" key="15">
    <source>
        <dbReference type="SAM" id="Phobius"/>
    </source>
</evidence>
<dbReference type="InterPro" id="IPR003661">
    <property type="entry name" value="HisK_dim/P_dom"/>
</dbReference>
<dbReference type="GO" id="GO:0000155">
    <property type="term" value="F:phosphorelay sensor kinase activity"/>
    <property type="evidence" value="ECO:0007669"/>
    <property type="project" value="InterPro"/>
</dbReference>
<evidence type="ECO:0000256" key="12">
    <source>
        <dbReference type="ARBA" id="ARBA00023012"/>
    </source>
</evidence>
<keyword evidence="8" id="KW-0547">Nucleotide-binding</keyword>
<dbReference type="PROSITE" id="PS50885">
    <property type="entry name" value="HAMP"/>
    <property type="match status" value="1"/>
</dbReference>
<dbReference type="KEGG" id="hpse:HPF_06765"/>
<evidence type="ECO:0000259" key="16">
    <source>
        <dbReference type="PROSITE" id="PS50109"/>
    </source>
</evidence>
<dbReference type="Gene3D" id="6.10.340.10">
    <property type="match status" value="1"/>
</dbReference>
<dbReference type="Pfam" id="PF00672">
    <property type="entry name" value="HAMP"/>
    <property type="match status" value="1"/>
</dbReference>
<dbReference type="GO" id="GO:0005524">
    <property type="term" value="F:ATP binding"/>
    <property type="evidence" value="ECO:0007669"/>
    <property type="project" value="UniProtKB-KW"/>
</dbReference>
<dbReference type="SUPFAM" id="SSF103190">
    <property type="entry name" value="Sensory domain-like"/>
    <property type="match status" value="1"/>
</dbReference>
<evidence type="ECO:0000259" key="17">
    <source>
        <dbReference type="PROSITE" id="PS50885"/>
    </source>
</evidence>
<dbReference type="Gene3D" id="3.30.565.10">
    <property type="entry name" value="Histidine kinase-like ATPase, C-terminal domain"/>
    <property type="match status" value="1"/>
</dbReference>
<feature type="domain" description="Histidine kinase" evidence="16">
    <location>
        <begin position="447"/>
        <end position="663"/>
    </location>
</feature>
<dbReference type="EMBL" id="CP037867">
    <property type="protein sequence ID" value="QBM27377.1"/>
    <property type="molecule type" value="Genomic_DNA"/>
</dbReference>
<dbReference type="Pfam" id="PF00512">
    <property type="entry name" value="HisKA"/>
    <property type="match status" value="1"/>
</dbReference>
<dbReference type="AlphaFoldDB" id="A0A4P6WV47"/>
<keyword evidence="10" id="KW-0067">ATP-binding</keyword>
<evidence type="ECO:0000256" key="1">
    <source>
        <dbReference type="ARBA" id="ARBA00000085"/>
    </source>
</evidence>
<keyword evidence="13 15" id="KW-0472">Membrane</keyword>
<comment type="subcellular location">
    <subcellularLocation>
        <location evidence="2">Cell membrane</location>
        <topology evidence="2">Multi-pass membrane protein</topology>
    </subcellularLocation>
</comment>
<keyword evidence="5" id="KW-0597">Phosphoprotein</keyword>
<keyword evidence="7 15" id="KW-0812">Transmembrane</keyword>
<keyword evidence="12" id="KW-0902">Two-component regulatory system</keyword>
<dbReference type="Pfam" id="PF02518">
    <property type="entry name" value="HATPase_c"/>
    <property type="match status" value="1"/>
</dbReference>
<dbReference type="GO" id="GO:0005886">
    <property type="term" value="C:plasma membrane"/>
    <property type="evidence" value="ECO:0007669"/>
    <property type="project" value="UniProtKB-SubCell"/>
</dbReference>
<evidence type="ECO:0000256" key="14">
    <source>
        <dbReference type="SAM" id="Coils"/>
    </source>
</evidence>
<feature type="coiled-coil region" evidence="14">
    <location>
        <begin position="411"/>
        <end position="438"/>
    </location>
</feature>
<dbReference type="CDD" id="cd06225">
    <property type="entry name" value="HAMP"/>
    <property type="match status" value="1"/>
</dbReference>
<reference evidence="18 19" key="1">
    <citation type="submission" date="2019-03" db="EMBL/GenBank/DDBJ databases">
        <authorList>
            <person name="Sebastian G."/>
            <person name="Baumann P."/>
            <person name="Ruckert C."/>
            <person name="Kalinowski J."/>
            <person name="Nebel B."/>
            <person name="Takors R."/>
            <person name="Blombach B."/>
        </authorList>
    </citation>
    <scope>NUCLEOTIDE SEQUENCE [LARGE SCALE GENOMIC DNA]</scope>
    <source>
        <strain evidence="18 19">DSM 1084</strain>
    </source>
</reference>
<feature type="domain" description="HAMP" evidence="17">
    <location>
        <begin position="345"/>
        <end position="398"/>
    </location>
</feature>